<dbReference type="Proteomes" id="UP000562322">
    <property type="component" value="Unassembled WGS sequence"/>
</dbReference>
<protein>
    <submittedName>
        <fullName evidence="1">ENR1 protein</fullName>
    </submittedName>
</protein>
<dbReference type="AlphaFoldDB" id="A0A7L0W969"/>
<dbReference type="OrthoDB" id="9325190at2759"/>
<comment type="caution">
    <text evidence="1">The sequence shown here is derived from an EMBL/GenBank/DDBJ whole genome shotgun (WGS) entry which is preliminary data.</text>
</comment>
<keyword evidence="2" id="KW-1185">Reference proteome</keyword>
<proteinExistence type="predicted"/>
<name>A0A7L0W969_ALELA</name>
<evidence type="ECO:0000313" key="2">
    <source>
        <dbReference type="Proteomes" id="UP000562322"/>
    </source>
</evidence>
<feature type="non-terminal residue" evidence="1">
    <location>
        <position position="1"/>
    </location>
</feature>
<reference evidence="1 2" key="1">
    <citation type="submission" date="2019-09" db="EMBL/GenBank/DDBJ databases">
        <title>Bird 10,000 Genomes (B10K) Project - Family phase.</title>
        <authorList>
            <person name="Zhang G."/>
        </authorList>
    </citation>
    <scope>NUCLEOTIDE SEQUENCE [LARGE SCALE GENOMIC DNA]</scope>
    <source>
        <strain evidence="1">B10K-DU-001-39</strain>
        <tissue evidence="1">Muscle</tissue>
    </source>
</reference>
<evidence type="ECO:0000313" key="1">
    <source>
        <dbReference type="EMBL" id="NXL87879.1"/>
    </source>
</evidence>
<sequence>SDWALPTVGTNLFVNLMQEIVKELNVSSCWICGGSQMTEQWPWRGEGIEPQQLLKWNYTHSSRVLRPEGWVLSHEVIGQVCI</sequence>
<dbReference type="EMBL" id="VXAV01004678">
    <property type="protein sequence ID" value="NXL87879.1"/>
    <property type="molecule type" value="Genomic_DNA"/>
</dbReference>
<organism evidence="1 2">
    <name type="scientific">Alectura lathami</name>
    <name type="common">Australian brush turkey</name>
    <dbReference type="NCBI Taxonomy" id="81907"/>
    <lineage>
        <taxon>Eukaryota</taxon>
        <taxon>Metazoa</taxon>
        <taxon>Chordata</taxon>
        <taxon>Craniata</taxon>
        <taxon>Vertebrata</taxon>
        <taxon>Euteleostomi</taxon>
        <taxon>Archelosauria</taxon>
        <taxon>Archosauria</taxon>
        <taxon>Dinosauria</taxon>
        <taxon>Saurischia</taxon>
        <taxon>Theropoda</taxon>
        <taxon>Coelurosauria</taxon>
        <taxon>Aves</taxon>
        <taxon>Neognathae</taxon>
        <taxon>Galloanserae</taxon>
        <taxon>Galliformes</taxon>
        <taxon>Megapodiidae</taxon>
        <taxon>Alectura</taxon>
    </lineage>
</organism>
<gene>
    <name evidence="1" type="primary">Erv31_3</name>
    <name evidence="1" type="ORF">ALELAT_R14770</name>
</gene>
<feature type="non-terminal residue" evidence="1">
    <location>
        <position position="82"/>
    </location>
</feature>
<accession>A0A7L0W969</accession>